<name>A0A2B7YIC6_FUSNP</name>
<comment type="caution">
    <text evidence="1">The sequence shown here is derived from an EMBL/GenBank/DDBJ whole genome shotgun (WGS) entry which is preliminary data.</text>
</comment>
<organism evidence="1 2">
    <name type="scientific">Fusobacterium nucleatum subsp. polymorphum</name>
    <name type="common">Fusobacterium polymorphum</name>
    <dbReference type="NCBI Taxonomy" id="76857"/>
    <lineage>
        <taxon>Bacteria</taxon>
        <taxon>Fusobacteriati</taxon>
        <taxon>Fusobacteriota</taxon>
        <taxon>Fusobacteriia</taxon>
        <taxon>Fusobacteriales</taxon>
        <taxon>Fusobacteriaceae</taxon>
        <taxon>Fusobacterium</taxon>
    </lineage>
</organism>
<sequence>MAFRTITRINIKRIKLSTRPLMMLISKDIKAVIQSRFRNSMGPDESHWAGVNNRTGKPLLITGSLMRSFKSSYTSNTAIVGTNDIRARLHQFGGTIKAKNKPYLHFKIKDKWVKVKEVKIKARPFNGFNQELFERYKTMVASYLRQELKENLGGKQ</sequence>
<evidence type="ECO:0000313" key="1">
    <source>
        <dbReference type="EMBL" id="PGH20622.1"/>
    </source>
</evidence>
<dbReference type="AlphaFoldDB" id="A0A2B7YIC6"/>
<dbReference type="Proteomes" id="UP000222862">
    <property type="component" value="Unassembled WGS sequence"/>
</dbReference>
<dbReference type="NCBIfam" id="TIGR01635">
    <property type="entry name" value="tail_comp_S"/>
    <property type="match status" value="1"/>
</dbReference>
<reference evidence="1 2" key="1">
    <citation type="submission" date="2017-06" db="EMBL/GenBank/DDBJ databases">
        <title>Genome sequencing of Fusobacterium nucleatum subsp. polymorphum KCOM 1232 (=ChDC F37).</title>
        <authorList>
            <person name="Kook J.-K."/>
            <person name="Park S.-N."/>
            <person name="Lim Y.K."/>
            <person name="Roh H."/>
        </authorList>
    </citation>
    <scope>NUCLEOTIDE SEQUENCE [LARGE SCALE GENOMIC DNA]</scope>
    <source>
        <strain evidence="2">KCOM 1232 ( ChDC F37)</strain>
    </source>
</reference>
<proteinExistence type="predicted"/>
<protein>
    <submittedName>
        <fullName evidence="1">Phage virion morphogenesis protein</fullName>
    </submittedName>
</protein>
<dbReference type="RefSeq" id="WP_098703393.1">
    <property type="nucleotide sequence ID" value="NZ_NJGI01000005.1"/>
</dbReference>
<evidence type="ECO:0000313" key="2">
    <source>
        <dbReference type="Proteomes" id="UP000222862"/>
    </source>
</evidence>
<dbReference type="InterPro" id="IPR006522">
    <property type="entry name" value="Phage_virion_morphogenesis"/>
</dbReference>
<dbReference type="EMBL" id="NJGI01000005">
    <property type="protein sequence ID" value="PGH20622.1"/>
    <property type="molecule type" value="Genomic_DNA"/>
</dbReference>
<accession>A0A2B7YIC6</accession>
<gene>
    <name evidence="1" type="ORF">RN96_10630</name>
</gene>
<dbReference type="Pfam" id="PF05069">
    <property type="entry name" value="Phage_tail_S"/>
    <property type="match status" value="1"/>
</dbReference>